<proteinExistence type="predicted"/>
<organism evidence="1 2">
    <name type="scientific">Floridaenema fluviatile BLCC-F154</name>
    <dbReference type="NCBI Taxonomy" id="3153640"/>
    <lineage>
        <taxon>Bacteria</taxon>
        <taxon>Bacillati</taxon>
        <taxon>Cyanobacteriota</taxon>
        <taxon>Cyanophyceae</taxon>
        <taxon>Oscillatoriophycideae</taxon>
        <taxon>Aerosakkonematales</taxon>
        <taxon>Aerosakkonemataceae</taxon>
        <taxon>Floridanema</taxon>
        <taxon>Floridanema fluviatile</taxon>
    </lineage>
</organism>
<protein>
    <submittedName>
        <fullName evidence="1">Uncharacterized protein</fullName>
    </submittedName>
</protein>
<reference evidence="1 2" key="1">
    <citation type="submission" date="2024-09" db="EMBL/GenBank/DDBJ databases">
        <title>Floridaenema gen nov. (Aerosakkonemataceae, Aerosakkonematales ord. nov., Cyanobacteria) from benthic tropical and subtropical fresh waters, with the description of four new species.</title>
        <authorList>
            <person name="Moretto J.A."/>
            <person name="Berthold D.E."/>
            <person name="Lefler F.W."/>
            <person name="Huang I.-S."/>
            <person name="Laughinghouse H. IV."/>
        </authorList>
    </citation>
    <scope>NUCLEOTIDE SEQUENCE [LARGE SCALE GENOMIC DNA]</scope>
    <source>
        <strain evidence="1 2">BLCC-F154</strain>
    </source>
</reference>
<name>A0ABV4Y7A1_9CYAN</name>
<evidence type="ECO:0000313" key="1">
    <source>
        <dbReference type="EMBL" id="MFB2934403.1"/>
    </source>
</evidence>
<accession>A0ABV4Y7A1</accession>
<sequence>MVQNLCGFTYYRKADREKSGITKLYSGFCRIIFICLGKIFCLSINHHGRSFPEVSVFTIGDRFLSMLIP</sequence>
<dbReference type="Proteomes" id="UP001576776">
    <property type="component" value="Unassembled WGS sequence"/>
</dbReference>
<gene>
    <name evidence="1" type="ORF">ACE1B6_03920</name>
</gene>
<comment type="caution">
    <text evidence="1">The sequence shown here is derived from an EMBL/GenBank/DDBJ whole genome shotgun (WGS) entry which is preliminary data.</text>
</comment>
<dbReference type="EMBL" id="JBHFNS010000018">
    <property type="protein sequence ID" value="MFB2934403.1"/>
    <property type="molecule type" value="Genomic_DNA"/>
</dbReference>
<keyword evidence="2" id="KW-1185">Reference proteome</keyword>
<evidence type="ECO:0000313" key="2">
    <source>
        <dbReference type="Proteomes" id="UP001576776"/>
    </source>
</evidence>